<protein>
    <submittedName>
        <fullName evidence="2">Uncharacterized protein</fullName>
    </submittedName>
</protein>
<organism evidence="2 3">
    <name type="scientific">Alligator mississippiensis</name>
    <name type="common">American alligator</name>
    <dbReference type="NCBI Taxonomy" id="8496"/>
    <lineage>
        <taxon>Eukaryota</taxon>
        <taxon>Metazoa</taxon>
        <taxon>Chordata</taxon>
        <taxon>Craniata</taxon>
        <taxon>Vertebrata</taxon>
        <taxon>Euteleostomi</taxon>
        <taxon>Archelosauria</taxon>
        <taxon>Archosauria</taxon>
        <taxon>Crocodylia</taxon>
        <taxon>Alligatoridae</taxon>
        <taxon>Alligatorinae</taxon>
        <taxon>Alligator</taxon>
    </lineage>
</organism>
<accession>A0A151M158</accession>
<evidence type="ECO:0000313" key="3">
    <source>
        <dbReference type="Proteomes" id="UP000050525"/>
    </source>
</evidence>
<feature type="transmembrane region" description="Helical" evidence="1">
    <location>
        <begin position="69"/>
        <end position="88"/>
    </location>
</feature>
<evidence type="ECO:0000256" key="1">
    <source>
        <dbReference type="SAM" id="Phobius"/>
    </source>
</evidence>
<keyword evidence="1" id="KW-0812">Transmembrane</keyword>
<comment type="caution">
    <text evidence="2">The sequence shown here is derived from an EMBL/GenBank/DDBJ whole genome shotgun (WGS) entry which is preliminary data.</text>
</comment>
<dbReference type="EMBL" id="AKHW03006853">
    <property type="protein sequence ID" value="KYO18222.1"/>
    <property type="molecule type" value="Genomic_DNA"/>
</dbReference>
<keyword evidence="3" id="KW-1185">Reference proteome</keyword>
<proteinExistence type="predicted"/>
<dbReference type="Proteomes" id="UP000050525">
    <property type="component" value="Unassembled WGS sequence"/>
</dbReference>
<sequence length="147" mass="16742">MRLAAVPIRGFPLVHYKDRGHSHQTDPVVIVAPWRDSNFLVLSVGLTNAHKARTDNKHLPKKTKRLPGALAKAFGPAVFCITCYAHIARRGKKIHRRRISCQQRWCEGANRDQAPIENVQFHVSDVDQKTVQTSVEKKIFCRKLVNK</sequence>
<evidence type="ECO:0000313" key="2">
    <source>
        <dbReference type="EMBL" id="KYO18222.1"/>
    </source>
</evidence>
<gene>
    <name evidence="2" type="ORF">Y1Q_0011779</name>
</gene>
<dbReference type="AlphaFoldDB" id="A0A151M158"/>
<reference evidence="2 3" key="1">
    <citation type="journal article" date="2012" name="Genome Biol.">
        <title>Sequencing three crocodilian genomes to illuminate the evolution of archosaurs and amniotes.</title>
        <authorList>
            <person name="St John J.A."/>
            <person name="Braun E.L."/>
            <person name="Isberg S.R."/>
            <person name="Miles L.G."/>
            <person name="Chong A.Y."/>
            <person name="Gongora J."/>
            <person name="Dalzell P."/>
            <person name="Moran C."/>
            <person name="Bed'hom B."/>
            <person name="Abzhanov A."/>
            <person name="Burgess S.C."/>
            <person name="Cooksey A.M."/>
            <person name="Castoe T.A."/>
            <person name="Crawford N.G."/>
            <person name="Densmore L.D."/>
            <person name="Drew J.C."/>
            <person name="Edwards S.V."/>
            <person name="Faircloth B.C."/>
            <person name="Fujita M.K."/>
            <person name="Greenwold M.J."/>
            <person name="Hoffmann F.G."/>
            <person name="Howard J.M."/>
            <person name="Iguchi T."/>
            <person name="Janes D.E."/>
            <person name="Khan S.Y."/>
            <person name="Kohno S."/>
            <person name="de Koning A.J."/>
            <person name="Lance S.L."/>
            <person name="McCarthy F.M."/>
            <person name="McCormack J.E."/>
            <person name="Merchant M.E."/>
            <person name="Peterson D.G."/>
            <person name="Pollock D.D."/>
            <person name="Pourmand N."/>
            <person name="Raney B.J."/>
            <person name="Roessler K.A."/>
            <person name="Sanford J.R."/>
            <person name="Sawyer R.H."/>
            <person name="Schmidt C.J."/>
            <person name="Triplett E.W."/>
            <person name="Tuberville T.D."/>
            <person name="Venegas-Anaya M."/>
            <person name="Howard J.T."/>
            <person name="Jarvis E.D."/>
            <person name="Guillette L.J.Jr."/>
            <person name="Glenn T.C."/>
            <person name="Green R.E."/>
            <person name="Ray D.A."/>
        </authorList>
    </citation>
    <scope>NUCLEOTIDE SEQUENCE [LARGE SCALE GENOMIC DNA]</scope>
    <source>
        <strain evidence="2">KSC_2009_1</strain>
    </source>
</reference>
<keyword evidence="1" id="KW-1133">Transmembrane helix</keyword>
<keyword evidence="1" id="KW-0472">Membrane</keyword>
<name>A0A151M158_ALLMI</name>